<reference evidence="5" key="1">
    <citation type="submission" date="2023-08" db="EMBL/GenBank/DDBJ databases">
        <title>Rhodospirillaceae gen. nov., a novel taxon isolated from the Yangtze River Yuezi River estuary sludge.</title>
        <authorList>
            <person name="Ruan L."/>
        </authorList>
    </citation>
    <scope>NUCLEOTIDE SEQUENCE [LARGE SCALE GENOMIC DNA]</scope>
    <source>
        <strain evidence="5">R-7</strain>
    </source>
</reference>
<gene>
    <name evidence="4" type="ORF">Q8A70_06755</name>
</gene>
<name>A0ABU0YKU2_9PROT</name>
<sequence length="460" mass="50114">MQQTEATRSVPGIASSAIDAMLKRERDRFLQANPTSAKLAEQAKAHWHNGVPMHWMLDWSTPFPLYAKEARGATLTDVDGHAYDDFCLGDTGSMFGHSPEPVVRAIREQSTRGLTYMLSTEDVPVVGQLLSDMFGLPFWQVATTATDANRFVIRWCRAVTKRPKVLIMSGCYHGAVDDTFLRLDNGKPANRAGLMGQIYDLTQGTVVVEFNDLEALERALKAGDVACILTEPALTNIGMVLPEPGYLDGMAALAKQYGTLLIIDETHTISTGYGGYTRMHNLKPDFFTLGKPVAGGIPCSVFGFTAEMAERMRRAEAEAGPGYSGIGTTLSANALQLHCMRANLSEVMTPANYRHMLDLSERLARGVEAEIRKRNVPWHVSNVGARAEFVCAPTRPKNGAEAKAAMRPQLELAVHLYLLNRGVLIAPFHNMTLLSPATTAAQVDHLVATVGGCLDELKAA</sequence>
<dbReference type="PANTHER" id="PTHR43713">
    <property type="entry name" value="GLUTAMATE-1-SEMIALDEHYDE 2,1-AMINOMUTASE"/>
    <property type="match status" value="1"/>
</dbReference>
<dbReference type="GO" id="GO:0008483">
    <property type="term" value="F:transaminase activity"/>
    <property type="evidence" value="ECO:0007669"/>
    <property type="project" value="UniProtKB-KW"/>
</dbReference>
<evidence type="ECO:0000313" key="4">
    <source>
        <dbReference type="EMBL" id="MDQ7247358.1"/>
    </source>
</evidence>
<comment type="cofactor">
    <cofactor evidence="1">
        <name>pyridoxal 5'-phosphate</name>
        <dbReference type="ChEBI" id="CHEBI:597326"/>
    </cofactor>
</comment>
<dbReference type="SUPFAM" id="SSF53383">
    <property type="entry name" value="PLP-dependent transferases"/>
    <property type="match status" value="1"/>
</dbReference>
<dbReference type="Proteomes" id="UP001230156">
    <property type="component" value="Unassembled WGS sequence"/>
</dbReference>
<dbReference type="PANTHER" id="PTHR43713:SF3">
    <property type="entry name" value="GLUTAMATE-1-SEMIALDEHYDE 2,1-AMINOMUTASE 1, CHLOROPLASTIC-RELATED"/>
    <property type="match status" value="1"/>
</dbReference>
<evidence type="ECO:0000256" key="2">
    <source>
        <dbReference type="ARBA" id="ARBA00022898"/>
    </source>
</evidence>
<dbReference type="Gene3D" id="3.40.640.10">
    <property type="entry name" value="Type I PLP-dependent aspartate aminotransferase-like (Major domain)"/>
    <property type="match status" value="1"/>
</dbReference>
<dbReference type="RefSeq" id="WP_379954759.1">
    <property type="nucleotide sequence ID" value="NZ_JAUYVI010000002.1"/>
</dbReference>
<keyword evidence="4" id="KW-0808">Transferase</keyword>
<dbReference type="InterPro" id="IPR005814">
    <property type="entry name" value="Aminotrans_3"/>
</dbReference>
<dbReference type="InterPro" id="IPR015421">
    <property type="entry name" value="PyrdxlP-dep_Trfase_major"/>
</dbReference>
<comment type="caution">
    <text evidence="4">The sequence shown here is derived from an EMBL/GenBank/DDBJ whole genome shotgun (WGS) entry which is preliminary data.</text>
</comment>
<proteinExistence type="inferred from homology"/>
<organism evidence="4 5">
    <name type="scientific">Dongia sedimenti</name>
    <dbReference type="NCBI Taxonomy" id="3064282"/>
    <lineage>
        <taxon>Bacteria</taxon>
        <taxon>Pseudomonadati</taxon>
        <taxon>Pseudomonadota</taxon>
        <taxon>Alphaproteobacteria</taxon>
        <taxon>Rhodospirillales</taxon>
        <taxon>Dongiaceae</taxon>
        <taxon>Dongia</taxon>
    </lineage>
</organism>
<keyword evidence="2 3" id="KW-0663">Pyridoxal phosphate</keyword>
<keyword evidence="5" id="KW-1185">Reference proteome</keyword>
<dbReference type="Pfam" id="PF00202">
    <property type="entry name" value="Aminotran_3"/>
    <property type="match status" value="1"/>
</dbReference>
<protein>
    <submittedName>
        <fullName evidence="4">Aspartate aminotransferase family protein</fullName>
    </submittedName>
</protein>
<dbReference type="InterPro" id="IPR015422">
    <property type="entry name" value="PyrdxlP-dep_Trfase_small"/>
</dbReference>
<dbReference type="Gene3D" id="3.90.1150.10">
    <property type="entry name" value="Aspartate Aminotransferase, domain 1"/>
    <property type="match status" value="1"/>
</dbReference>
<dbReference type="NCBIfam" id="NF005453">
    <property type="entry name" value="PRK07046.1"/>
    <property type="match status" value="1"/>
</dbReference>
<dbReference type="InterPro" id="IPR015424">
    <property type="entry name" value="PyrdxlP-dep_Trfase"/>
</dbReference>
<comment type="similarity">
    <text evidence="3">Belongs to the class-III pyridoxal-phosphate-dependent aminotransferase family.</text>
</comment>
<dbReference type="EMBL" id="JAUYVI010000002">
    <property type="protein sequence ID" value="MDQ7247358.1"/>
    <property type="molecule type" value="Genomic_DNA"/>
</dbReference>
<accession>A0ABU0YKU2</accession>
<evidence type="ECO:0000256" key="3">
    <source>
        <dbReference type="RuleBase" id="RU003560"/>
    </source>
</evidence>
<evidence type="ECO:0000313" key="5">
    <source>
        <dbReference type="Proteomes" id="UP001230156"/>
    </source>
</evidence>
<evidence type="ECO:0000256" key="1">
    <source>
        <dbReference type="ARBA" id="ARBA00001933"/>
    </source>
</evidence>
<keyword evidence="4" id="KW-0032">Aminotransferase</keyword>